<protein>
    <submittedName>
        <fullName evidence="2">Uncharacterized protein</fullName>
    </submittedName>
</protein>
<evidence type="ECO:0000313" key="2">
    <source>
        <dbReference type="EMBL" id="KKL72637.1"/>
    </source>
</evidence>
<dbReference type="EMBL" id="LAZR01025211">
    <property type="protein sequence ID" value="KKL72637.1"/>
    <property type="molecule type" value="Genomic_DNA"/>
</dbReference>
<name>A0A0F9HC29_9ZZZZ</name>
<sequence>MQHVNPEGPPAKTRIVIFAVPYSPNLGDGIIAECLAAGLTTHNGHFARSSKGRMRDSEFRHVGSTPALVA</sequence>
<feature type="non-terminal residue" evidence="2">
    <location>
        <position position="70"/>
    </location>
</feature>
<organism evidence="2">
    <name type="scientific">marine sediment metagenome</name>
    <dbReference type="NCBI Taxonomy" id="412755"/>
    <lineage>
        <taxon>unclassified sequences</taxon>
        <taxon>metagenomes</taxon>
        <taxon>ecological metagenomes</taxon>
    </lineage>
</organism>
<accession>A0A0F9HC29</accession>
<feature type="region of interest" description="Disordered" evidence="1">
    <location>
        <begin position="47"/>
        <end position="70"/>
    </location>
</feature>
<evidence type="ECO:0000256" key="1">
    <source>
        <dbReference type="SAM" id="MobiDB-lite"/>
    </source>
</evidence>
<proteinExistence type="predicted"/>
<comment type="caution">
    <text evidence="2">The sequence shown here is derived from an EMBL/GenBank/DDBJ whole genome shotgun (WGS) entry which is preliminary data.</text>
</comment>
<gene>
    <name evidence="2" type="ORF">LCGC14_2082900</name>
</gene>
<dbReference type="AlphaFoldDB" id="A0A0F9HC29"/>
<reference evidence="2" key="1">
    <citation type="journal article" date="2015" name="Nature">
        <title>Complex archaea that bridge the gap between prokaryotes and eukaryotes.</title>
        <authorList>
            <person name="Spang A."/>
            <person name="Saw J.H."/>
            <person name="Jorgensen S.L."/>
            <person name="Zaremba-Niedzwiedzka K."/>
            <person name="Martijn J."/>
            <person name="Lind A.E."/>
            <person name="van Eijk R."/>
            <person name="Schleper C."/>
            <person name="Guy L."/>
            <person name="Ettema T.J."/>
        </authorList>
    </citation>
    <scope>NUCLEOTIDE SEQUENCE</scope>
</reference>